<accession>A0A3B3UDR0</accession>
<evidence type="ECO:0000313" key="2">
    <source>
        <dbReference type="Proteomes" id="UP000261500"/>
    </source>
</evidence>
<reference evidence="1" key="2">
    <citation type="submission" date="2025-09" db="UniProtKB">
        <authorList>
            <consortium name="Ensembl"/>
        </authorList>
    </citation>
    <scope>IDENTIFICATION</scope>
</reference>
<reference evidence="1" key="1">
    <citation type="submission" date="2025-08" db="UniProtKB">
        <authorList>
            <consortium name="Ensembl"/>
        </authorList>
    </citation>
    <scope>IDENTIFICATION</scope>
</reference>
<dbReference type="AlphaFoldDB" id="A0A3B3UDR0"/>
<protein>
    <submittedName>
        <fullName evidence="1">Uncharacterized protein</fullName>
    </submittedName>
</protein>
<keyword evidence="2" id="KW-1185">Reference proteome</keyword>
<dbReference type="Proteomes" id="UP000261500">
    <property type="component" value="Unplaced"/>
</dbReference>
<dbReference type="GeneTree" id="ENSGT01150000290019"/>
<dbReference type="Ensembl" id="ENSPLAT00000018863.1">
    <property type="protein sequence ID" value="ENSPLAP00000011465.1"/>
    <property type="gene ID" value="ENSPLAG00000014565.1"/>
</dbReference>
<proteinExistence type="predicted"/>
<name>A0A3B3UDR0_9TELE</name>
<organism evidence="1 2">
    <name type="scientific">Poecilia latipinna</name>
    <name type="common">sailfin molly</name>
    <dbReference type="NCBI Taxonomy" id="48699"/>
    <lineage>
        <taxon>Eukaryota</taxon>
        <taxon>Metazoa</taxon>
        <taxon>Chordata</taxon>
        <taxon>Craniata</taxon>
        <taxon>Vertebrata</taxon>
        <taxon>Euteleostomi</taxon>
        <taxon>Actinopterygii</taxon>
        <taxon>Neopterygii</taxon>
        <taxon>Teleostei</taxon>
        <taxon>Neoteleostei</taxon>
        <taxon>Acanthomorphata</taxon>
        <taxon>Ovalentaria</taxon>
        <taxon>Atherinomorphae</taxon>
        <taxon>Cyprinodontiformes</taxon>
        <taxon>Poeciliidae</taxon>
        <taxon>Poeciliinae</taxon>
        <taxon>Poecilia</taxon>
    </lineage>
</organism>
<sequence length="119" mass="13454">MEFHSHMCTTDLTANSSDLPDITDPQRRECDWRVKVQINTVQQGSGGGVTIKAFPNPGYRKYSLPKNLSVYSEFVPNTANQVYGSRQVMPHGKEMIKQHGLPLFHGSYRGKKKTVEKET</sequence>
<evidence type="ECO:0000313" key="1">
    <source>
        <dbReference type="Ensembl" id="ENSPLAP00000011465.1"/>
    </source>
</evidence>